<dbReference type="KEGG" id="mpec:B9O19_00842"/>
<organism evidence="1 2">
    <name type="scientific">Monoglobus pectinilyticus</name>
    <dbReference type="NCBI Taxonomy" id="1981510"/>
    <lineage>
        <taxon>Bacteria</taxon>
        <taxon>Bacillati</taxon>
        <taxon>Bacillota</taxon>
        <taxon>Clostridia</taxon>
        <taxon>Monoglobales</taxon>
        <taxon>Monoglobaceae</taxon>
        <taxon>Monoglobus</taxon>
    </lineage>
</organism>
<dbReference type="OrthoDB" id="2084615at2"/>
<keyword evidence="2" id="KW-1185">Reference proteome</keyword>
<proteinExistence type="predicted"/>
<sequence>MNILEEFYYGNINPNEKCFKRQSEFATFVKIVSDNEEKLIAYLGGEEKHLFSQLMNAQSEILDTEARERFIEGWKLGARFMLDTFITPRYSPINGVCEE</sequence>
<reference evidence="1 2" key="1">
    <citation type="submission" date="2017-04" db="EMBL/GenBank/DDBJ databases">
        <title>Monoglobus pectinilyticus 14 draft genome.</title>
        <authorList>
            <person name="Kim C."/>
            <person name="Rosendale D.I."/>
            <person name="Kelly W.J."/>
            <person name="Tannock G.W."/>
            <person name="Patchett M.L."/>
            <person name="Jordens J.Z."/>
        </authorList>
    </citation>
    <scope>NUCLEOTIDE SEQUENCE [LARGE SCALE GENOMIC DNA]</scope>
    <source>
        <strain evidence="1 2">14</strain>
    </source>
</reference>
<dbReference type="EMBL" id="CP020991">
    <property type="protein sequence ID" value="AUO19019.1"/>
    <property type="molecule type" value="Genomic_DNA"/>
</dbReference>
<protein>
    <submittedName>
        <fullName evidence="1">Uncharacterized protein</fullName>
    </submittedName>
</protein>
<dbReference type="Pfam" id="PF20648">
    <property type="entry name" value="DUF6809"/>
    <property type="match status" value="1"/>
</dbReference>
<dbReference type="AlphaFoldDB" id="A0A2K9P2G1"/>
<dbReference type="RefSeq" id="WP_102365263.1">
    <property type="nucleotide sequence ID" value="NZ_CP020991.1"/>
</dbReference>
<dbReference type="InterPro" id="IPR049215">
    <property type="entry name" value="DUF6809"/>
</dbReference>
<evidence type="ECO:0000313" key="2">
    <source>
        <dbReference type="Proteomes" id="UP000235589"/>
    </source>
</evidence>
<dbReference type="Proteomes" id="UP000235589">
    <property type="component" value="Chromosome"/>
</dbReference>
<name>A0A2K9P2G1_9FIRM</name>
<evidence type="ECO:0000313" key="1">
    <source>
        <dbReference type="EMBL" id="AUO19019.1"/>
    </source>
</evidence>
<gene>
    <name evidence="1" type="ORF">B9O19_00842</name>
</gene>
<dbReference type="GeneID" id="98062262"/>
<accession>A0A2K9P2G1</accession>